<feature type="transmembrane region" description="Helical" evidence="1">
    <location>
        <begin position="68"/>
        <end position="90"/>
    </location>
</feature>
<feature type="transmembrane region" description="Helical" evidence="1">
    <location>
        <begin position="102"/>
        <end position="126"/>
    </location>
</feature>
<keyword evidence="1" id="KW-1133">Transmembrane helix</keyword>
<evidence type="ECO:0000256" key="1">
    <source>
        <dbReference type="SAM" id="Phobius"/>
    </source>
</evidence>
<feature type="transmembrane region" description="Helical" evidence="1">
    <location>
        <begin position="132"/>
        <end position="152"/>
    </location>
</feature>
<evidence type="ECO:0000313" key="2">
    <source>
        <dbReference type="EMBL" id="REF97559.1"/>
    </source>
</evidence>
<proteinExistence type="predicted"/>
<protein>
    <recommendedName>
        <fullName evidence="4">ATP synthase protein I</fullName>
    </recommendedName>
</protein>
<gene>
    <name evidence="2" type="ORF">DFJ67_3563</name>
</gene>
<organism evidence="2 3">
    <name type="scientific">Asanoa ferruginea</name>
    <dbReference type="NCBI Taxonomy" id="53367"/>
    <lineage>
        <taxon>Bacteria</taxon>
        <taxon>Bacillati</taxon>
        <taxon>Actinomycetota</taxon>
        <taxon>Actinomycetes</taxon>
        <taxon>Micromonosporales</taxon>
        <taxon>Micromonosporaceae</taxon>
        <taxon>Asanoa</taxon>
    </lineage>
</organism>
<keyword evidence="1" id="KW-0472">Membrane</keyword>
<feature type="transmembrane region" description="Helical" evidence="1">
    <location>
        <begin position="43"/>
        <end position="62"/>
    </location>
</feature>
<dbReference type="RefSeq" id="WP_409362917.1">
    <property type="nucleotide sequence ID" value="NZ_BONB01000017.1"/>
</dbReference>
<accession>A0A3D9ZL24</accession>
<keyword evidence="1" id="KW-0812">Transmembrane</keyword>
<evidence type="ECO:0008006" key="4">
    <source>
        <dbReference type="Google" id="ProtNLM"/>
    </source>
</evidence>
<dbReference type="AlphaFoldDB" id="A0A3D9ZL24"/>
<dbReference type="Proteomes" id="UP000256913">
    <property type="component" value="Unassembled WGS sequence"/>
</dbReference>
<comment type="caution">
    <text evidence="2">The sequence shown here is derived from an EMBL/GenBank/DDBJ whole genome shotgun (WGS) entry which is preliminary data.</text>
</comment>
<evidence type="ECO:0000313" key="3">
    <source>
        <dbReference type="Proteomes" id="UP000256913"/>
    </source>
</evidence>
<name>A0A3D9ZL24_9ACTN</name>
<keyword evidence="3" id="KW-1185">Reference proteome</keyword>
<reference evidence="2 3" key="1">
    <citation type="submission" date="2018-08" db="EMBL/GenBank/DDBJ databases">
        <title>Sequencing the genomes of 1000 actinobacteria strains.</title>
        <authorList>
            <person name="Klenk H.-P."/>
        </authorList>
    </citation>
    <scope>NUCLEOTIDE SEQUENCE [LARGE SCALE GENOMIC DNA]</scope>
    <source>
        <strain evidence="2 3">DSM 44099</strain>
    </source>
</reference>
<dbReference type="EMBL" id="QUMQ01000001">
    <property type="protein sequence ID" value="REF97559.1"/>
    <property type="molecule type" value="Genomic_DNA"/>
</dbReference>
<sequence>MKAAFRAGLPVNVDCDAMSTTSVPTTTPADADRNWRLRHLPPILIAAGVMTAGAAVLGGVFAGGVGALAAALGVIIATASYLASTLAIAWADKLDPKLVMPFGMGVYVAKLSVLGGLMLVVASTGWAGLKPLSVGIVAGVLAWTATQIWWIVTVHAPRFRR</sequence>